<protein>
    <recommendedName>
        <fullName evidence="2">C2H2-type domain-containing protein</fullName>
    </recommendedName>
</protein>
<feature type="compositionally biased region" description="Acidic residues" evidence="1">
    <location>
        <begin position="125"/>
        <end position="140"/>
    </location>
</feature>
<keyword evidence="4" id="KW-1185">Reference proteome</keyword>
<feature type="compositionally biased region" description="Polar residues" evidence="1">
    <location>
        <begin position="450"/>
        <end position="471"/>
    </location>
</feature>
<feature type="compositionally biased region" description="Low complexity" evidence="1">
    <location>
        <begin position="472"/>
        <end position="484"/>
    </location>
</feature>
<sequence>MYENSNHNQTNDIMLPQSEIQQDASDFLIMSIMEDLKRDKDKLKIDIFEIISEYINKVIDNHHLIMIKKVVNALTQIKYYSKEKNSPCSIRPSSTIIPNNEINEDEEIEFILDDNNQFDQPENGDVAEEENDDYEEEEDEDKEDIFNTENPLLKHQVIFRHLHCFVEDCPTGRFKRKIDLNQHLVHEHDIPPYRCMAPGCSEKFKEKDLEDGTRCKYIGKTRSERTNHMKIHKKISCVVNGCKKKFCNNVSLNMHIKKFHPKKNRNISRYKIKKFKVSNNAETATLNDSTNSLNINQSNENLSNNNTNQVCNKISQPDSNEQTRQPISDKTINLESEQISPNSTKRKLDTTVSNEKLNGKNSNENSSKNGENHISMNSSSHDSNELVKLTTDKTSTSVKNSLNTTKSKLNFSSLSNVPVHKETLNNHHNKGFQRNDTGQFNKNVNKDSKIGSSTKVSSTLNKHTTSESGPISPNVVKNKPNSSNNGLVLADTFGFEKYDNYMLNKSSVSNRRRSRS</sequence>
<dbReference type="Proteomes" id="UP001142055">
    <property type="component" value="Chromosome 1"/>
</dbReference>
<feature type="compositionally biased region" description="Polar residues" evidence="1">
    <location>
        <begin position="432"/>
        <end position="443"/>
    </location>
</feature>
<dbReference type="InterPro" id="IPR013087">
    <property type="entry name" value="Znf_C2H2_type"/>
</dbReference>
<gene>
    <name evidence="3" type="ORF">RDWZM_001103</name>
</gene>
<evidence type="ECO:0000259" key="2">
    <source>
        <dbReference type="PROSITE" id="PS00028"/>
    </source>
</evidence>
<feature type="region of interest" description="Disordered" evidence="1">
    <location>
        <begin position="287"/>
        <end position="384"/>
    </location>
</feature>
<dbReference type="EMBL" id="JAPWDV010000001">
    <property type="protein sequence ID" value="KAJ6222558.1"/>
    <property type="molecule type" value="Genomic_DNA"/>
</dbReference>
<comment type="caution">
    <text evidence="3">The sequence shown here is derived from an EMBL/GenBank/DDBJ whole genome shotgun (WGS) entry which is preliminary data.</text>
</comment>
<feature type="domain" description="C2H2-type" evidence="2">
    <location>
        <begin position="237"/>
        <end position="260"/>
    </location>
</feature>
<feature type="compositionally biased region" description="Low complexity" evidence="1">
    <location>
        <begin position="290"/>
        <end position="309"/>
    </location>
</feature>
<feature type="region of interest" description="Disordered" evidence="1">
    <location>
        <begin position="116"/>
        <end position="140"/>
    </location>
</feature>
<proteinExistence type="predicted"/>
<dbReference type="SMART" id="SM00355">
    <property type="entry name" value="ZnF_C2H2"/>
    <property type="match status" value="3"/>
</dbReference>
<organism evidence="3 4">
    <name type="scientific">Blomia tropicalis</name>
    <name type="common">Mite</name>
    <dbReference type="NCBI Taxonomy" id="40697"/>
    <lineage>
        <taxon>Eukaryota</taxon>
        <taxon>Metazoa</taxon>
        <taxon>Ecdysozoa</taxon>
        <taxon>Arthropoda</taxon>
        <taxon>Chelicerata</taxon>
        <taxon>Arachnida</taxon>
        <taxon>Acari</taxon>
        <taxon>Acariformes</taxon>
        <taxon>Sarcoptiformes</taxon>
        <taxon>Astigmata</taxon>
        <taxon>Glycyphagoidea</taxon>
        <taxon>Echimyopodidae</taxon>
        <taxon>Blomia</taxon>
    </lineage>
</organism>
<accession>A0A9Q0MA28</accession>
<dbReference type="AlphaFoldDB" id="A0A9Q0MA28"/>
<feature type="compositionally biased region" description="Polar residues" evidence="1">
    <location>
        <begin position="310"/>
        <end position="343"/>
    </location>
</feature>
<evidence type="ECO:0000313" key="4">
    <source>
        <dbReference type="Proteomes" id="UP001142055"/>
    </source>
</evidence>
<evidence type="ECO:0000256" key="1">
    <source>
        <dbReference type="SAM" id="MobiDB-lite"/>
    </source>
</evidence>
<evidence type="ECO:0000313" key="3">
    <source>
        <dbReference type="EMBL" id="KAJ6222558.1"/>
    </source>
</evidence>
<reference evidence="3" key="1">
    <citation type="submission" date="2022-12" db="EMBL/GenBank/DDBJ databases">
        <title>Genome assemblies of Blomia tropicalis.</title>
        <authorList>
            <person name="Cui Y."/>
        </authorList>
    </citation>
    <scope>NUCLEOTIDE SEQUENCE</scope>
    <source>
        <tissue evidence="3">Adult mites</tissue>
    </source>
</reference>
<name>A0A9Q0MA28_BLOTA</name>
<feature type="compositionally biased region" description="Low complexity" evidence="1">
    <location>
        <begin position="353"/>
        <end position="369"/>
    </location>
</feature>
<dbReference type="PROSITE" id="PS00028">
    <property type="entry name" value="ZINC_FINGER_C2H2_1"/>
    <property type="match status" value="1"/>
</dbReference>
<feature type="region of interest" description="Disordered" evidence="1">
    <location>
        <begin position="424"/>
        <end position="484"/>
    </location>
</feature>